<gene>
    <name evidence="1" type="ORF">HPP92_017064</name>
</gene>
<dbReference type="EMBL" id="JADCNM010000008">
    <property type="protein sequence ID" value="KAG0472518.1"/>
    <property type="molecule type" value="Genomic_DNA"/>
</dbReference>
<accession>A0A835QPX8</accession>
<organism evidence="1 2">
    <name type="scientific">Vanilla planifolia</name>
    <name type="common">Vanilla</name>
    <dbReference type="NCBI Taxonomy" id="51239"/>
    <lineage>
        <taxon>Eukaryota</taxon>
        <taxon>Viridiplantae</taxon>
        <taxon>Streptophyta</taxon>
        <taxon>Embryophyta</taxon>
        <taxon>Tracheophyta</taxon>
        <taxon>Spermatophyta</taxon>
        <taxon>Magnoliopsida</taxon>
        <taxon>Liliopsida</taxon>
        <taxon>Asparagales</taxon>
        <taxon>Orchidaceae</taxon>
        <taxon>Vanilloideae</taxon>
        <taxon>Vanilleae</taxon>
        <taxon>Vanilla</taxon>
    </lineage>
</organism>
<evidence type="ECO:0000313" key="1">
    <source>
        <dbReference type="EMBL" id="KAG0472518.1"/>
    </source>
</evidence>
<proteinExistence type="predicted"/>
<reference evidence="1 2" key="1">
    <citation type="journal article" date="2020" name="Nat. Food">
        <title>A phased Vanilla planifolia genome enables genetic improvement of flavour and production.</title>
        <authorList>
            <person name="Hasing T."/>
            <person name="Tang H."/>
            <person name="Brym M."/>
            <person name="Khazi F."/>
            <person name="Huang T."/>
            <person name="Chambers A.H."/>
        </authorList>
    </citation>
    <scope>NUCLEOTIDE SEQUENCE [LARGE SCALE GENOMIC DNA]</scope>
    <source>
        <tissue evidence="1">Leaf</tissue>
    </source>
</reference>
<name>A0A835QPX8_VANPL</name>
<dbReference type="Proteomes" id="UP000639772">
    <property type="component" value="Unassembled WGS sequence"/>
</dbReference>
<comment type="caution">
    <text evidence="1">The sequence shown here is derived from an EMBL/GenBank/DDBJ whole genome shotgun (WGS) entry which is preliminary data.</text>
</comment>
<protein>
    <submittedName>
        <fullName evidence="1">Uncharacterized protein</fullName>
    </submittedName>
</protein>
<evidence type="ECO:0000313" key="2">
    <source>
        <dbReference type="Proteomes" id="UP000639772"/>
    </source>
</evidence>
<sequence>MCANMGRECGGVVSLEKGATEGANDGPPRSPMNWNIANPRSCLDVGNACPSATARADPRRRLRTPHHPASIHQEAEHHCCCALFRLPFVAVVISFRETSE</sequence>
<dbReference type="AlphaFoldDB" id="A0A835QPX8"/>